<dbReference type="EC" id="3.1.2.4" evidence="2"/>
<keyword evidence="7" id="KW-1185">Reference proteome</keyword>
<evidence type="ECO:0000256" key="4">
    <source>
        <dbReference type="SAM" id="MobiDB-lite"/>
    </source>
</evidence>
<dbReference type="CDD" id="cd06558">
    <property type="entry name" value="crotonase-like"/>
    <property type="match status" value="1"/>
</dbReference>
<gene>
    <name evidence="6" type="ORF">BJY28_000550</name>
</gene>
<comment type="catalytic activity">
    <reaction evidence="1">
        <text>3-hydroxy-2-methylpropanoyl-CoA + H2O = 3-hydroxy-2-methylpropanoate + CoA + H(+)</text>
        <dbReference type="Rhea" id="RHEA:20888"/>
        <dbReference type="ChEBI" id="CHEBI:11805"/>
        <dbReference type="ChEBI" id="CHEBI:15377"/>
        <dbReference type="ChEBI" id="CHEBI:15378"/>
        <dbReference type="ChEBI" id="CHEBI:57287"/>
        <dbReference type="ChEBI" id="CHEBI:57340"/>
        <dbReference type="EC" id="3.1.2.4"/>
    </reaction>
</comment>
<evidence type="ECO:0000313" key="7">
    <source>
        <dbReference type="Proteomes" id="UP000592181"/>
    </source>
</evidence>
<feature type="region of interest" description="Disordered" evidence="4">
    <location>
        <begin position="1"/>
        <end position="27"/>
    </location>
</feature>
<organism evidence="6 7">
    <name type="scientific">Janibacter alkaliphilus</name>
    <dbReference type="NCBI Taxonomy" id="1069963"/>
    <lineage>
        <taxon>Bacteria</taxon>
        <taxon>Bacillati</taxon>
        <taxon>Actinomycetota</taxon>
        <taxon>Actinomycetes</taxon>
        <taxon>Micrococcales</taxon>
        <taxon>Intrasporangiaceae</taxon>
        <taxon>Janibacter</taxon>
    </lineage>
</organism>
<sequence length="373" mass="39661">MSGPHEAQQPDQARQPEPQGADAPPVLARRDGRVGHLVLNRPRAINALTMEMVGLITEQLQEWEADPQVGTIVLTGAGERGLCAGGDIVALWKDAKAGGREAQDFWSAEYRLNAMIDELTTPYVAVMDGIVLGGGIGLSAHGRIRVVTERSRIGMPETGIGFIPDVGGTYLLSRAPGETGTHLALTAGQVGAGDAIALGLADRFVPSERLPRLLQALAETPAEEAVDALAEEPPPAPLLPERSWIDAAYAGDDAEEIVRRLRETGTEAADEAAETILTRSPTSVAVTLRALRSAAGMSLREALAQEARLAYHCHASADFVEGVRAQVVDKDRDPRWSPASLAEVTASQVEAYFAPIGEHELTFPDDPHTSTEA</sequence>
<evidence type="ECO:0000256" key="3">
    <source>
        <dbReference type="ARBA" id="ARBA00022801"/>
    </source>
</evidence>
<dbReference type="GO" id="GO:0016829">
    <property type="term" value="F:lyase activity"/>
    <property type="evidence" value="ECO:0007669"/>
    <property type="project" value="UniProtKB-KW"/>
</dbReference>
<dbReference type="Proteomes" id="UP000592181">
    <property type="component" value="Unassembled WGS sequence"/>
</dbReference>
<accession>A0A852XC58</accession>
<dbReference type="Pfam" id="PF16113">
    <property type="entry name" value="ECH_2"/>
    <property type="match status" value="1"/>
</dbReference>
<evidence type="ECO:0000313" key="6">
    <source>
        <dbReference type="EMBL" id="NYG36081.1"/>
    </source>
</evidence>
<dbReference type="AlphaFoldDB" id="A0A852XC58"/>
<dbReference type="GO" id="GO:0003860">
    <property type="term" value="F:3-hydroxyisobutyryl-CoA hydrolase activity"/>
    <property type="evidence" value="ECO:0007669"/>
    <property type="project" value="UniProtKB-EC"/>
</dbReference>
<dbReference type="InterPro" id="IPR045004">
    <property type="entry name" value="ECH_dom"/>
</dbReference>
<dbReference type="NCBIfam" id="NF004127">
    <property type="entry name" value="PRK05617.1"/>
    <property type="match status" value="1"/>
</dbReference>
<dbReference type="PANTHER" id="PTHR43176:SF3">
    <property type="entry name" value="3-HYDROXYISOBUTYRYL-COA HYDROLASE, MITOCHONDRIAL"/>
    <property type="match status" value="1"/>
</dbReference>
<dbReference type="SUPFAM" id="SSF52096">
    <property type="entry name" value="ClpP/crotonase"/>
    <property type="match status" value="1"/>
</dbReference>
<dbReference type="GO" id="GO:0006574">
    <property type="term" value="P:L-valine catabolic process"/>
    <property type="evidence" value="ECO:0007669"/>
    <property type="project" value="TreeGrafter"/>
</dbReference>
<name>A0A852XC58_9MICO</name>
<dbReference type="Gene3D" id="3.90.226.10">
    <property type="entry name" value="2-enoyl-CoA Hydratase, Chain A, domain 1"/>
    <property type="match status" value="1"/>
</dbReference>
<dbReference type="InterPro" id="IPR029045">
    <property type="entry name" value="ClpP/crotonase-like_dom_sf"/>
</dbReference>
<evidence type="ECO:0000259" key="5">
    <source>
        <dbReference type="Pfam" id="PF16113"/>
    </source>
</evidence>
<comment type="caution">
    <text evidence="6">The sequence shown here is derived from an EMBL/GenBank/DDBJ whole genome shotgun (WGS) entry which is preliminary data.</text>
</comment>
<keyword evidence="6" id="KW-0456">Lyase</keyword>
<evidence type="ECO:0000256" key="2">
    <source>
        <dbReference type="ARBA" id="ARBA00011915"/>
    </source>
</evidence>
<reference evidence="6 7" key="1">
    <citation type="submission" date="2020-07" db="EMBL/GenBank/DDBJ databases">
        <title>Sequencing the genomes of 1000 actinobacteria strains.</title>
        <authorList>
            <person name="Klenk H.-P."/>
        </authorList>
    </citation>
    <scope>NUCLEOTIDE SEQUENCE [LARGE SCALE GENOMIC DNA]</scope>
    <source>
        <strain evidence="6 7">DSM 24723</strain>
    </source>
</reference>
<dbReference type="PANTHER" id="PTHR43176">
    <property type="entry name" value="3-HYDROXYISOBUTYRYL-COA HYDROLASE-RELATED"/>
    <property type="match status" value="1"/>
</dbReference>
<evidence type="ECO:0000256" key="1">
    <source>
        <dbReference type="ARBA" id="ARBA00001709"/>
    </source>
</evidence>
<dbReference type="GO" id="GO:0005829">
    <property type="term" value="C:cytosol"/>
    <property type="evidence" value="ECO:0007669"/>
    <property type="project" value="TreeGrafter"/>
</dbReference>
<dbReference type="InterPro" id="IPR032259">
    <property type="entry name" value="HIBYL-CoA-H"/>
</dbReference>
<keyword evidence="3" id="KW-0378">Hydrolase</keyword>
<feature type="domain" description="Enoyl-CoA hydratase/isomerase" evidence="5">
    <location>
        <begin position="34"/>
        <end position="353"/>
    </location>
</feature>
<dbReference type="RefSeq" id="WP_179461645.1">
    <property type="nucleotide sequence ID" value="NZ_JACBZX010000001.1"/>
</dbReference>
<dbReference type="EMBL" id="JACBZX010000001">
    <property type="protein sequence ID" value="NYG36081.1"/>
    <property type="molecule type" value="Genomic_DNA"/>
</dbReference>
<proteinExistence type="predicted"/>
<protein>
    <recommendedName>
        <fullName evidence="2">3-hydroxyisobutyryl-CoA hydrolase</fullName>
        <ecNumber evidence="2">3.1.2.4</ecNumber>
    </recommendedName>
</protein>